<dbReference type="InterPro" id="IPR047149">
    <property type="entry name" value="KIF11-like"/>
</dbReference>
<keyword evidence="6" id="KW-1185">Reference proteome</keyword>
<name>A0A5J4ZE22_9ASTE</name>
<evidence type="ECO:0000313" key="5">
    <source>
        <dbReference type="EMBL" id="KAA8516740.1"/>
    </source>
</evidence>
<dbReference type="GO" id="GO:0051231">
    <property type="term" value="P:spindle elongation"/>
    <property type="evidence" value="ECO:0007669"/>
    <property type="project" value="TreeGrafter"/>
</dbReference>
<evidence type="ECO:0000256" key="2">
    <source>
        <dbReference type="ARBA" id="ARBA00022490"/>
    </source>
</evidence>
<dbReference type="GO" id="GO:0008574">
    <property type="term" value="F:plus-end-directed microtubule motor activity"/>
    <property type="evidence" value="ECO:0007669"/>
    <property type="project" value="TreeGrafter"/>
</dbReference>
<dbReference type="Proteomes" id="UP000325577">
    <property type="component" value="Linkage Group LG8"/>
</dbReference>
<dbReference type="GO" id="GO:0005876">
    <property type="term" value="C:spindle microtubule"/>
    <property type="evidence" value="ECO:0007669"/>
    <property type="project" value="TreeGrafter"/>
</dbReference>
<accession>A0A5J4ZE22</accession>
<dbReference type="GO" id="GO:0072686">
    <property type="term" value="C:mitotic spindle"/>
    <property type="evidence" value="ECO:0007669"/>
    <property type="project" value="TreeGrafter"/>
</dbReference>
<dbReference type="EMBL" id="CM018051">
    <property type="protein sequence ID" value="KAA8516740.1"/>
    <property type="molecule type" value="Genomic_DNA"/>
</dbReference>
<dbReference type="OrthoDB" id="1726674at2759"/>
<dbReference type="GO" id="GO:0090307">
    <property type="term" value="P:mitotic spindle assembly"/>
    <property type="evidence" value="ECO:0007669"/>
    <property type="project" value="TreeGrafter"/>
</dbReference>
<keyword evidence="4" id="KW-0206">Cytoskeleton</keyword>
<protein>
    <recommendedName>
        <fullName evidence="7">Kinesin motor domain-containing protein</fullName>
    </recommendedName>
</protein>
<organism evidence="5 6">
    <name type="scientific">Nyssa sinensis</name>
    <dbReference type="NCBI Taxonomy" id="561372"/>
    <lineage>
        <taxon>Eukaryota</taxon>
        <taxon>Viridiplantae</taxon>
        <taxon>Streptophyta</taxon>
        <taxon>Embryophyta</taxon>
        <taxon>Tracheophyta</taxon>
        <taxon>Spermatophyta</taxon>
        <taxon>Magnoliopsida</taxon>
        <taxon>eudicotyledons</taxon>
        <taxon>Gunneridae</taxon>
        <taxon>Pentapetalae</taxon>
        <taxon>asterids</taxon>
        <taxon>Cornales</taxon>
        <taxon>Nyssaceae</taxon>
        <taxon>Nyssa</taxon>
    </lineage>
</organism>
<evidence type="ECO:0000256" key="4">
    <source>
        <dbReference type="ARBA" id="ARBA00023212"/>
    </source>
</evidence>
<reference evidence="5 6" key="1">
    <citation type="submission" date="2019-09" db="EMBL/GenBank/DDBJ databases">
        <title>A chromosome-level genome assembly of the Chinese tupelo Nyssa sinensis.</title>
        <authorList>
            <person name="Yang X."/>
            <person name="Kang M."/>
            <person name="Yang Y."/>
            <person name="Xiong H."/>
            <person name="Wang M."/>
            <person name="Zhang Z."/>
            <person name="Wang Z."/>
            <person name="Wu H."/>
            <person name="Ma T."/>
            <person name="Liu J."/>
            <person name="Xi Z."/>
        </authorList>
    </citation>
    <scope>NUCLEOTIDE SEQUENCE [LARGE SCALE GENOMIC DNA]</scope>
    <source>
        <strain evidence="5">J267</strain>
        <tissue evidence="5">Leaf</tissue>
    </source>
</reference>
<comment type="subcellular location">
    <subcellularLocation>
        <location evidence="1">Cytoplasm</location>
        <location evidence="1">Cytoskeleton</location>
    </subcellularLocation>
</comment>
<keyword evidence="2" id="KW-0963">Cytoplasm</keyword>
<keyword evidence="3" id="KW-0505">Motor protein</keyword>
<dbReference type="PANTHER" id="PTHR47970">
    <property type="entry name" value="KINESIN-LIKE PROTEIN KIF11"/>
    <property type="match status" value="1"/>
</dbReference>
<proteinExistence type="predicted"/>
<sequence length="430" mass="48131">MHNKAVIDLKKKVSASRALYISHVEAVQNVVRLHKGSSNAALEEISALASSNARSIEEFLSAETVEANLIFNDLQGTLSTHQGEMALFARELRQRFNASIEHTKNISEFTHEFLQKLLEESRRLGGHATQVDEIQMKTIAEFQKAYEVQSKSDAEQLIADMTNLVSNHIRRQKELVDARLIGLRETVIGNKTFLDGHVSSMEGITTDAKRKWHEFSMQAENDAKDSADFSAAKHCRMELLLQQCVSTSESAIKHWKRVHESVNEMGSHHVSTMVSLVRNVSDSNEQHDTEIGSTRASAEEDVAKSCGDIIQLVDSVSEQERGSISGILASNKAHADTLEVLREDHSVQSASIEQKAVDTFQQRYMDYEPSGTTPIRCESDVPSNGTIESLRAMPMESLVEEFRENHSYESFQVKELKPSLIPRSPLIQLN</sequence>
<dbReference type="PANTHER" id="PTHR47970:SF12">
    <property type="entry name" value="KINESIN FAMILY MEMBER 11"/>
    <property type="match status" value="1"/>
</dbReference>
<evidence type="ECO:0000256" key="3">
    <source>
        <dbReference type="ARBA" id="ARBA00023175"/>
    </source>
</evidence>
<evidence type="ECO:0008006" key="7">
    <source>
        <dbReference type="Google" id="ProtNLM"/>
    </source>
</evidence>
<gene>
    <name evidence="5" type="ORF">F0562_017062</name>
</gene>
<evidence type="ECO:0000256" key="1">
    <source>
        <dbReference type="ARBA" id="ARBA00004245"/>
    </source>
</evidence>
<evidence type="ECO:0000313" key="6">
    <source>
        <dbReference type="Proteomes" id="UP000325577"/>
    </source>
</evidence>
<dbReference type="AlphaFoldDB" id="A0A5J4ZE22"/>